<dbReference type="FunFam" id="2.120.10.30:FF:000003">
    <property type="entry name" value="Teneurin transmembrane protein 2"/>
    <property type="match status" value="1"/>
</dbReference>
<evidence type="ECO:0000256" key="3">
    <source>
        <dbReference type="ARBA" id="ARBA00004486"/>
    </source>
</evidence>
<dbReference type="GeneTree" id="ENSGT01030000234566"/>
<feature type="compositionally biased region" description="Basic residues" evidence="37">
    <location>
        <begin position="1"/>
        <end position="16"/>
    </location>
</feature>
<gene>
    <name evidence="41" type="primary">TENM2</name>
</gene>
<feature type="disulfide bond" evidence="36">
    <location>
        <begin position="611"/>
        <end position="620"/>
    </location>
</feature>
<evidence type="ECO:0000256" key="7">
    <source>
        <dbReference type="ARBA" id="ARBA00009385"/>
    </source>
</evidence>
<evidence type="ECO:0000256" key="19">
    <source>
        <dbReference type="ARBA" id="ARBA00023018"/>
    </source>
</evidence>
<proteinExistence type="inferred from homology"/>
<keyword evidence="15" id="KW-0256">Endoplasmic reticulum</keyword>
<dbReference type="SMART" id="SM00181">
    <property type="entry name" value="EGF"/>
    <property type="match status" value="8"/>
</dbReference>
<evidence type="ECO:0000256" key="21">
    <source>
        <dbReference type="ARBA" id="ARBA00023136"/>
    </source>
</evidence>
<dbReference type="GO" id="GO:0048666">
    <property type="term" value="P:neuron development"/>
    <property type="evidence" value="ECO:0007669"/>
    <property type="project" value="TreeGrafter"/>
</dbReference>
<dbReference type="GO" id="GO:0016605">
    <property type="term" value="C:PML body"/>
    <property type="evidence" value="ECO:0007669"/>
    <property type="project" value="UniProtKB-SubCell"/>
</dbReference>
<keyword evidence="10 36" id="KW-0245">EGF-like domain</keyword>
<dbReference type="PROSITE" id="PS01186">
    <property type="entry name" value="EGF_2"/>
    <property type="match status" value="3"/>
</dbReference>
<keyword evidence="16" id="KW-0130">Cell adhesion</keyword>
<dbReference type="InterPro" id="IPR051216">
    <property type="entry name" value="Teneurin"/>
</dbReference>
<keyword evidence="21 38" id="KW-0472">Membrane</keyword>
<keyword evidence="11" id="KW-0165">Cleavage on pair of basic residues</keyword>
<dbReference type="InterPro" id="IPR056823">
    <property type="entry name" value="TEN-like_YD-shell"/>
</dbReference>
<dbReference type="GO" id="GO:0046982">
    <property type="term" value="F:protein heterodimerization activity"/>
    <property type="evidence" value="ECO:0007669"/>
    <property type="project" value="TreeGrafter"/>
</dbReference>
<organism evidence="41 42">
    <name type="scientific">Esox lucius</name>
    <name type="common">Northern pike</name>
    <dbReference type="NCBI Taxonomy" id="8010"/>
    <lineage>
        <taxon>Eukaryota</taxon>
        <taxon>Metazoa</taxon>
        <taxon>Chordata</taxon>
        <taxon>Craniata</taxon>
        <taxon>Vertebrata</taxon>
        <taxon>Euteleostomi</taxon>
        <taxon>Actinopterygii</taxon>
        <taxon>Neopterygii</taxon>
        <taxon>Teleostei</taxon>
        <taxon>Protacanthopterygii</taxon>
        <taxon>Esociformes</taxon>
        <taxon>Esocidae</taxon>
        <taxon>Esox</taxon>
    </lineage>
</organism>
<dbReference type="SUPFAM" id="SSF49464">
    <property type="entry name" value="Carboxypeptidase regulatory domain-like"/>
    <property type="match status" value="1"/>
</dbReference>
<evidence type="ECO:0000256" key="36">
    <source>
        <dbReference type="PROSITE-ProRule" id="PRU00076"/>
    </source>
</evidence>
<keyword evidence="8" id="KW-1003">Cell membrane</keyword>
<evidence type="ECO:0000256" key="35">
    <source>
        <dbReference type="ARBA" id="ARBA00093288"/>
    </source>
</evidence>
<keyword evidence="14" id="KW-0221">Differentiation</keyword>
<dbReference type="GO" id="GO:0045211">
    <property type="term" value="C:postsynaptic membrane"/>
    <property type="evidence" value="ECO:0007669"/>
    <property type="project" value="UniProtKB-SubCell"/>
</dbReference>
<feature type="disulfide bond" evidence="36">
    <location>
        <begin position="743"/>
        <end position="752"/>
    </location>
</feature>
<dbReference type="GO" id="GO:0043197">
    <property type="term" value="C:dendritic spine"/>
    <property type="evidence" value="ECO:0007669"/>
    <property type="project" value="UniProtKB-SubCell"/>
</dbReference>
<comment type="subcellular location">
    <subcellularLocation>
        <location evidence="4">Cell projection</location>
        <location evidence="4">Dendritic spine</location>
    </subcellularLocation>
    <subcellularLocation>
        <location evidence="3">Cell projection</location>
        <location evidence="3">Filopodium</location>
    </subcellularLocation>
    <subcellularLocation>
        <location evidence="6">Cell projection</location>
        <location evidence="6">Growth cone</location>
    </subcellularLocation>
    <subcellularLocation>
        <location evidence="1">Endoplasmic reticulum</location>
    </subcellularLocation>
    <subcellularLocation>
        <location evidence="5">Golgi apparatus</location>
    </subcellularLocation>
    <subcellularLocation>
        <location evidence="2">Nucleus</location>
        <location evidence="2">PML body</location>
    </subcellularLocation>
    <subcellularLocation>
        <location evidence="28">Postsynaptic cell membrane</location>
        <topology evidence="28">Single-pass membrane protein</topology>
    </subcellularLocation>
    <subcellularLocation>
        <location evidence="29">Presynaptic cell membrane</location>
        <topology evidence="29">Single-pass membrane protein</topology>
    </subcellularLocation>
</comment>
<feature type="disulfide bond" evidence="36">
    <location>
        <begin position="722"/>
        <end position="732"/>
    </location>
</feature>
<feature type="compositionally biased region" description="Polar residues" evidence="37">
    <location>
        <begin position="165"/>
        <end position="174"/>
    </location>
</feature>
<evidence type="ECO:0000256" key="27">
    <source>
        <dbReference type="ARBA" id="ARBA00023273"/>
    </source>
</evidence>
<dbReference type="CDD" id="cd00054">
    <property type="entry name" value="EGF_CA"/>
    <property type="match status" value="1"/>
</dbReference>
<evidence type="ECO:0000256" key="34">
    <source>
        <dbReference type="ARBA" id="ARBA00083964"/>
    </source>
</evidence>
<dbReference type="Pfam" id="PF25021">
    <property type="entry name" value="TEN_NHL"/>
    <property type="match status" value="1"/>
</dbReference>
<dbReference type="PROSITE" id="PS50026">
    <property type="entry name" value="EGF_3"/>
    <property type="match status" value="2"/>
</dbReference>
<keyword evidence="24" id="KW-0325">Glycoprotein</keyword>
<evidence type="ECO:0000256" key="1">
    <source>
        <dbReference type="ARBA" id="ARBA00004240"/>
    </source>
</evidence>
<feature type="domain" description="Teneurin N-terminal" evidence="40">
    <location>
        <begin position="1"/>
        <end position="295"/>
    </location>
</feature>
<keyword evidence="13" id="KW-0677">Repeat</keyword>
<dbReference type="GO" id="GO:0007165">
    <property type="term" value="P:signal transduction"/>
    <property type="evidence" value="ECO:0007669"/>
    <property type="project" value="InterPro"/>
</dbReference>
<keyword evidence="26" id="KW-0628">Postsynaptic cell membrane</keyword>
<evidence type="ECO:0000256" key="22">
    <source>
        <dbReference type="ARBA" id="ARBA00023157"/>
    </source>
</evidence>
<dbReference type="InterPro" id="IPR000742">
    <property type="entry name" value="EGF"/>
</dbReference>
<evidence type="ECO:0000259" key="39">
    <source>
        <dbReference type="PROSITE" id="PS50026"/>
    </source>
</evidence>
<evidence type="ECO:0000259" key="40">
    <source>
        <dbReference type="PROSITE" id="PS51361"/>
    </source>
</evidence>
<feature type="region of interest" description="Disordered" evidence="37">
    <location>
        <begin position="2607"/>
        <end position="2627"/>
    </location>
</feature>
<keyword evidence="23" id="KW-0804">Transcription</keyword>
<evidence type="ECO:0000256" key="10">
    <source>
        <dbReference type="ARBA" id="ARBA00022536"/>
    </source>
</evidence>
<dbReference type="FunFam" id="2.10.25.10:FF:000474">
    <property type="entry name" value="Teneurin transmembrane protein 2"/>
    <property type="match status" value="1"/>
</dbReference>
<evidence type="ECO:0000256" key="14">
    <source>
        <dbReference type="ARBA" id="ARBA00022782"/>
    </source>
</evidence>
<dbReference type="FunFam" id="2.120.10.30:FF:000005">
    <property type="entry name" value="Teneurin transmembrane protein 4"/>
    <property type="match status" value="1"/>
</dbReference>
<evidence type="ECO:0000256" key="31">
    <source>
        <dbReference type="ARBA" id="ARBA00068165"/>
    </source>
</evidence>
<evidence type="ECO:0000256" key="32">
    <source>
        <dbReference type="ARBA" id="ARBA00077041"/>
    </source>
</evidence>
<evidence type="ECO:0000256" key="28">
    <source>
        <dbReference type="ARBA" id="ARBA00037805"/>
    </source>
</evidence>
<dbReference type="CDD" id="cd00055">
    <property type="entry name" value="EGF_Lam"/>
    <property type="match status" value="1"/>
</dbReference>
<dbReference type="FunFam" id="2.10.25.10:FF:000026">
    <property type="entry name" value="Teneurin transmembrane protein 2"/>
    <property type="match status" value="1"/>
</dbReference>
<keyword evidence="20" id="KW-0333">Golgi apparatus</keyword>
<evidence type="ECO:0000256" key="30">
    <source>
        <dbReference type="ARBA" id="ARBA00057432"/>
    </source>
</evidence>
<evidence type="ECO:0000256" key="9">
    <source>
        <dbReference type="ARBA" id="ARBA00022491"/>
    </source>
</evidence>
<feature type="region of interest" description="Disordered" evidence="37">
    <location>
        <begin position="131"/>
        <end position="215"/>
    </location>
</feature>
<evidence type="ECO:0000256" key="26">
    <source>
        <dbReference type="ARBA" id="ARBA00023257"/>
    </source>
</evidence>
<dbReference type="PROSITE" id="PS51361">
    <property type="entry name" value="TENEURIN_N"/>
    <property type="match status" value="1"/>
</dbReference>
<name>A0A6Q2XFV0_ESOLU</name>
<sequence length="2674" mass="295050">MDMKERRHRSLTRGRSRKDFPHATASPEPEECRVATQASYSSSETLKAYDTHLRYGGCVAELVHREHEEYVRQGDFTLAELGVSDQPTQTQAAYQPPRSELGLLQRGYSLSAGSDSDPEGVMSPERAVQLWGGSRRSSGLSSRENSALTLTDSDNEHKSDDESGPPNSHHSQSLRPPLPPPHHQSSANSLSRNTLAGRRGAAHAPSAAPGEAPCTAESVQLQDSWALNSSVPLETRHFLFKTPSGTTPLFSSSSPGYPLTSGTVYSPPPRLLPRNTFSRSSFKLKKPSKYCSWKCAAVSAIAAAVLLAVLLSYFITLNLLGLNWQLKPADGHLINNGLSTGLPGNGDVATVPSGGRGKNSRSVNSSISTGELEVGRRVSQDVPPGVFWRSLLHLRQPQFLKFNISLGKDALFGVYIRKGLPPSHAQYDYMERLDGKEKWSVVESARERRSIHTVVLNEAIFVQYLDPGTWHLAFYNDGKGKEPVSFSTAALDSIQECPQNCHGNGECMSGVCHCFPGFHGMDCAKAACPVLCSGNGQYDKGSCICYNGWKGAECDVSVGQCLVPDCNGHGTCTEGACTCSTGYRGDTCEEVDCLDPRCSGHGTCVSGQCHCKPGWAGPLCEHPRAQCPDQCHGHGAFIADTGVCSCDPNWMGPDCSTEVCSSDCGAHGVCVGGVCRCEDGWTGAGCDQRVCNPLCVKHGTCRDGKCQCQQGWNGEHCTMDGCPGLCNGNGQCTLGQNSWHCECLTGWRGPGCSVAMEISCADNKDNEGDGLTDCMDPDCCTQSLCLNDPLCLGARDPLQIIQQSQSPSQKVRSFYDRVRLLVGRDGTHIIPGNNPFNSSLAALIRGLVLTTDGTPLVGVNVTFVRHPQYGYTLTRQDGTFDLVANGGSSLTLHFERAPFLSQERTVWLPWNRFYAMDTLVLKTEENTIPACDLSGYVHPDPLVVASPLSSFFSSRSADRHIIPETQVVHEQLEIPGTSLKLCYLSSRASGYRALLKVIMTQAQVPLSLAKVHLMVAVEGHLFQKWFHASPNLAYSYIWDKTDAYRQRVYGLTEAVVSVGFEYETCPSQILWEKRSAVLQGYELLPSSLGGWSLDKHHTLNIPSGILHKGSGENVFVSEQQPPVITSVMGNGRRRSISCPSCSGLAEGNKLLAPVALACGGDGSLYVGDLNFVRRVYPTLNTTAVLELRNNPTHKYYLAVDPMSGELFLSDTNTRQIYRVRSLTGGRQLLDNVRVVVGTGEQCVPFDEARCGDGGKAVEATLMGPRGIAVDKNGLMYFVDATMIRKVDQNGIISTLIKTNDLTAVRPLSCDSSMDVSQVRLEWPTDLAVNPTDNSLYVLENNVVLRITENHQVSIIAGRPMHCQVPGIDYSLSKLAIHSALESATAIAISHSGVLYIAETDEKKINRVRHVAASGEISLLAGATSECDCKNDVNCQCFFGDDGYATDAGLNAPSSLAVSPDGTLFIADLNNIRVRAVRRNRPTATPLGLYEVGSPQQQELYVFGRDGLHRQTLSLITGEPLYNFTYGPDGELASVADNCNNTLRVRRDSSGQLRLVLLPENQVVTLGLDPAGGLRAVSALNQEVALMTYAAYTGLLASKSDETGWTSFYEYDSEGRLTNVTYPTGAVTSLHRDVGQSIHIDMESSNRDDDVTVITNLSSVEASYTVVQDQVRNNYQFCYNGTLRVSYANGMGLSFHTEPHLLAGSVSPTIGRRNITLPTDSGLNSIEWRMRKEVIKSKVTVYGRKLRAHGRNLLSIDFDRNTRTEKIYDDHRKFTLRIMYDQQGRPATWLPSSSLAVVNVSYAPSGRLVGLQRGSMSQRSEFDSFGRILSRTFVDGKVWSFSYLDKSMVLLLQQSQRQYVFEFDTSGRVTSVTMPSMARHTMSTHVSVGYIRNIYNPPESNATIIHDFSEDGRPRAIFYLGTGRRVVYKYGKLAKLSEILYDGTAVTFGYDETAGVLKMVNLQSGGFSCTIRYRKVGPLVDKQMYRFSEEGMVNARFDYTYHDNSFRVASVKPVIGETPLPVELYRYDEISGKVEHFGKFGIIYYDINQIITTAVMTLSKHFDAHGRIKEVQYEIFRSLMYWMTVQYDSMGRVIKRELKIGPYANTTQYRYEYDGDGQLIGVKVNDWSAWRYSYDLNGNLHLLNPGNSARLLPLRYDLRDRITRLGDMQYRVDEDGVLSQRGSDVFQYNSNGQLELAYSRLPGGWSVRYRYDGLGRRVSRKTNDGQHLQFFYADLNYPGRISHMYNHSAGEITSFDYDLQGHLFAMEVSGGEEFYIASDNTGTPLAVFSSNGQMVKQLQYTAYGEVYHDSNPDFNMVVGFHGGLYDPLTKLVHFAQRDYDVLAGRWTAPDHKLLPKVGREPAPFNLYMFKNNNPLSDMIDVKSYVTDVKSWLVMFGFQLSNIIPGFPRQTMYFVEPPYELLASQDCETAQLITGVQQAAERHNQAFMALEGKQLNKGQWAKREKPGYWFGTSVPIVGRGMMLAIKEGHVVTGVSGLASEDSRKVAQVLNNAVYLEGTHYTIDGRDCHFFVKLGLGDSDLLSLGLSSGRRALEGGVNVTVSGRSRRGLTIEIHTAALSLSVRYGLTADTLEKERSRLLEQAHQRALSGAWTKEQQRLRESREGGSQWAEGERQQLLATGKVPGYDGYYVLPVEQYPELADSSNNIQFLRQSEMGRR</sequence>
<dbReference type="NCBIfam" id="TIGR01643">
    <property type="entry name" value="YD_repeat_2x"/>
    <property type="match status" value="3"/>
</dbReference>
<comment type="caution">
    <text evidence="36">Lacks conserved residue(s) required for the propagation of feature annotation.</text>
</comment>
<dbReference type="Gene3D" id="2.40.10.500">
    <property type="match status" value="1"/>
</dbReference>
<dbReference type="Pfam" id="PF25023">
    <property type="entry name" value="TEN_YD-shell"/>
    <property type="match status" value="1"/>
</dbReference>
<dbReference type="Gene3D" id="2.10.25.10">
    <property type="entry name" value="Laminin"/>
    <property type="match status" value="6"/>
</dbReference>
<dbReference type="Gene3D" id="2.60.120.260">
    <property type="entry name" value="Galactose-binding domain-like"/>
    <property type="match status" value="1"/>
</dbReference>
<dbReference type="Proteomes" id="UP000265140">
    <property type="component" value="Chromosome 7"/>
</dbReference>
<dbReference type="Pfam" id="PF15636">
    <property type="entry name" value="Tox-GHH"/>
    <property type="match status" value="1"/>
</dbReference>
<feature type="compositionally biased region" description="Low complexity" evidence="37">
    <location>
        <begin position="132"/>
        <end position="143"/>
    </location>
</feature>
<evidence type="ECO:0000256" key="16">
    <source>
        <dbReference type="ARBA" id="ARBA00022889"/>
    </source>
</evidence>
<dbReference type="SUPFAM" id="SSF57196">
    <property type="entry name" value="EGF/Laminin"/>
    <property type="match status" value="1"/>
</dbReference>
<reference evidence="42" key="1">
    <citation type="journal article" date="2014" name="PLoS ONE">
        <title>The genome and linkage map of the northern pike (Esox lucius): conserved synteny revealed between the salmonid sister group and the Neoteleostei.</title>
        <authorList>
            <person name="Rondeau E.B."/>
            <person name="Minkley D.R."/>
            <person name="Leong J.S."/>
            <person name="Messmer A.M."/>
            <person name="Jantzen J.R."/>
            <person name="von Schalburg K.R."/>
            <person name="Lemon C."/>
            <person name="Bird N.H."/>
            <person name="Koop B.F."/>
        </authorList>
    </citation>
    <scope>NUCLEOTIDE SEQUENCE</scope>
</reference>
<feature type="domain" description="EGF-like" evidence="39">
    <location>
        <begin position="589"/>
        <end position="621"/>
    </location>
</feature>
<dbReference type="InterPro" id="IPR057627">
    <property type="entry name" value="FN-plug_TEN1-4"/>
</dbReference>
<evidence type="ECO:0000256" key="17">
    <source>
        <dbReference type="ARBA" id="ARBA00022989"/>
    </source>
</evidence>
<dbReference type="InterPro" id="IPR028916">
    <property type="entry name" value="Tox-GHH_dom"/>
</dbReference>
<dbReference type="GO" id="GO:0030175">
    <property type="term" value="C:filopodium"/>
    <property type="evidence" value="ECO:0007669"/>
    <property type="project" value="UniProtKB-SubCell"/>
</dbReference>
<feature type="compositionally biased region" description="Basic and acidic residues" evidence="37">
    <location>
        <begin position="2611"/>
        <end position="2620"/>
    </location>
</feature>
<evidence type="ECO:0000256" key="15">
    <source>
        <dbReference type="ARBA" id="ARBA00022824"/>
    </source>
</evidence>
<dbReference type="InterPro" id="IPR008969">
    <property type="entry name" value="CarboxyPept-like_regulatory"/>
</dbReference>
<protein>
    <recommendedName>
        <fullName evidence="31">Teneurin-2</fullName>
    </recommendedName>
    <alternativeName>
        <fullName evidence="33">Protein Odd Oz/ten-m homolog 2</fullName>
    </alternativeName>
    <alternativeName>
        <fullName evidence="32">Tenascin-M2</fullName>
    </alternativeName>
    <alternativeName>
        <fullName evidence="34">Teneurin transmembrane protein 2</fullName>
    </alternativeName>
</protein>
<dbReference type="Pfam" id="PF06484">
    <property type="entry name" value="Ten_N"/>
    <property type="match status" value="1"/>
</dbReference>
<dbReference type="InterPro" id="IPR057629">
    <property type="entry name" value="Teneurin1-4_GBD"/>
</dbReference>
<dbReference type="Gene3D" id="2.120.10.30">
    <property type="entry name" value="TolB, C-terminal domain"/>
    <property type="match status" value="1"/>
</dbReference>
<dbReference type="GO" id="GO:0005794">
    <property type="term" value="C:Golgi apparatus"/>
    <property type="evidence" value="ECO:0007669"/>
    <property type="project" value="UniProtKB-SubCell"/>
</dbReference>
<dbReference type="Gene3D" id="2.180.10.10">
    <property type="entry name" value="RHS repeat-associated core"/>
    <property type="match status" value="2"/>
</dbReference>
<evidence type="ECO:0000256" key="25">
    <source>
        <dbReference type="ARBA" id="ARBA00023242"/>
    </source>
</evidence>
<evidence type="ECO:0000256" key="23">
    <source>
        <dbReference type="ARBA" id="ARBA00023163"/>
    </source>
</evidence>
<feature type="compositionally biased region" description="Polar residues" evidence="37">
    <location>
        <begin position="183"/>
        <end position="194"/>
    </location>
</feature>
<feature type="region of interest" description="Disordered" evidence="37">
    <location>
        <begin position="345"/>
        <end position="368"/>
    </location>
</feature>
<dbReference type="Pfam" id="PF23093">
    <property type="entry name" value="GBD_Tenm3"/>
    <property type="match status" value="1"/>
</dbReference>
<evidence type="ECO:0000256" key="2">
    <source>
        <dbReference type="ARBA" id="ARBA00004322"/>
    </source>
</evidence>
<dbReference type="GO" id="GO:0007157">
    <property type="term" value="P:heterophilic cell-cell adhesion via plasma membrane cell adhesion molecules"/>
    <property type="evidence" value="ECO:0007669"/>
    <property type="project" value="TreeGrafter"/>
</dbReference>
<dbReference type="InterPro" id="IPR056820">
    <property type="entry name" value="TEN_TTR-like"/>
</dbReference>
<dbReference type="GO" id="GO:0042734">
    <property type="term" value="C:presynaptic membrane"/>
    <property type="evidence" value="ECO:0007669"/>
    <property type="project" value="UniProtKB-SubCell"/>
</dbReference>
<evidence type="ECO:0000256" key="6">
    <source>
        <dbReference type="ARBA" id="ARBA00004624"/>
    </source>
</evidence>
<keyword evidence="19" id="KW-0770">Synapse</keyword>
<keyword evidence="27" id="KW-0966">Cell projection</keyword>
<comment type="function">
    <text evidence="35">Involved in neural development, regulating the establishment of proper connectivity within the nervous system. Acts as a ligand of the ADGRL1 and ADGRL3 receptors that are expressed at the surface of adjacent cells. Promotes the formation of filopodia and enlarged growth cone in neuronal cells. Mediates axon guidance and homophilic and heterophilic cell-cell adhesion. May function as a cellular signal transducer.</text>
</comment>
<dbReference type="Bgee" id="ENSELUG00000021149">
    <property type="expression patterns" value="Expressed in brain and 8 other cell types or tissues"/>
</dbReference>
<comment type="similarity">
    <text evidence="7">Belongs to the tenascin family. Teneurin subfamily.</text>
</comment>
<evidence type="ECO:0000256" key="12">
    <source>
        <dbReference type="ARBA" id="ARBA00022692"/>
    </source>
</evidence>
<keyword evidence="9" id="KW-0678">Repressor</keyword>
<dbReference type="Pfam" id="PF24329">
    <property type="entry name" value="FN-plug_TEN1-4"/>
    <property type="match status" value="1"/>
</dbReference>
<dbReference type="FunFam" id="2.180.10.10:FF:000001">
    <property type="entry name" value="Teneurin transmembrane protein 4"/>
    <property type="match status" value="1"/>
</dbReference>
<dbReference type="Pfam" id="PF23538">
    <property type="entry name" value="Teneurin_ABD"/>
    <property type="match status" value="1"/>
</dbReference>
<evidence type="ECO:0000256" key="13">
    <source>
        <dbReference type="ARBA" id="ARBA00022737"/>
    </source>
</evidence>
<evidence type="ECO:0000256" key="24">
    <source>
        <dbReference type="ARBA" id="ARBA00023180"/>
    </source>
</evidence>
<evidence type="ECO:0000256" key="5">
    <source>
        <dbReference type="ARBA" id="ARBA00004555"/>
    </source>
</evidence>
<dbReference type="Pfam" id="PF25024">
    <property type="entry name" value="EGF_TEN"/>
    <property type="match status" value="1"/>
</dbReference>
<dbReference type="GO" id="GO:0042803">
    <property type="term" value="F:protein homodimerization activity"/>
    <property type="evidence" value="ECO:0007669"/>
    <property type="project" value="TreeGrafter"/>
</dbReference>
<dbReference type="FunFam" id="2.10.25.10:FF:000016">
    <property type="entry name" value="Teneurin transmembrane protein 2"/>
    <property type="match status" value="1"/>
</dbReference>
<dbReference type="InterPro" id="IPR056822">
    <property type="entry name" value="TEN_NHL"/>
</dbReference>
<evidence type="ECO:0000256" key="37">
    <source>
        <dbReference type="SAM" id="MobiDB-lite"/>
    </source>
</evidence>
<dbReference type="InterPro" id="IPR002049">
    <property type="entry name" value="LE_dom"/>
</dbReference>
<keyword evidence="42" id="KW-1185">Reference proteome</keyword>
<keyword evidence="17 38" id="KW-1133">Transmembrane helix</keyword>
<evidence type="ECO:0000256" key="20">
    <source>
        <dbReference type="ARBA" id="ARBA00023034"/>
    </source>
</evidence>
<evidence type="ECO:0000256" key="33">
    <source>
        <dbReference type="ARBA" id="ARBA00081436"/>
    </source>
</evidence>
<dbReference type="FunFam" id="2.10.25.10:FF:000021">
    <property type="entry name" value="Teneurin transmembrane protein 2"/>
    <property type="match status" value="1"/>
</dbReference>
<dbReference type="GO" id="GO:0050839">
    <property type="term" value="F:cell adhesion molecule binding"/>
    <property type="evidence" value="ECO:0007669"/>
    <property type="project" value="TreeGrafter"/>
</dbReference>
<keyword evidence="25" id="KW-0539">Nucleus</keyword>
<dbReference type="GO" id="GO:0005783">
    <property type="term" value="C:endoplasmic reticulum"/>
    <property type="evidence" value="ECO:0007669"/>
    <property type="project" value="UniProtKB-SubCell"/>
</dbReference>
<reference evidence="41" key="4">
    <citation type="submission" date="2025-09" db="UniProtKB">
        <authorList>
            <consortium name="Ensembl"/>
        </authorList>
    </citation>
    <scope>IDENTIFICATION</scope>
</reference>
<dbReference type="InterPro" id="IPR009471">
    <property type="entry name" value="Ten_N"/>
</dbReference>
<keyword evidence="12 38" id="KW-0812">Transmembrane</keyword>
<dbReference type="FunFam" id="2.10.25.10:FF:000013">
    <property type="entry name" value="Teneurin transmembrane protein 4"/>
    <property type="match status" value="1"/>
</dbReference>
<evidence type="ECO:0000313" key="42">
    <source>
        <dbReference type="Proteomes" id="UP000265140"/>
    </source>
</evidence>
<reference evidence="41" key="2">
    <citation type="submission" date="2020-02" db="EMBL/GenBank/DDBJ databases">
        <title>Esox lucius (northern pike) genome, fEsoLuc1, primary haplotype.</title>
        <authorList>
            <person name="Myers G."/>
            <person name="Karagic N."/>
            <person name="Meyer A."/>
            <person name="Pippel M."/>
            <person name="Reichard M."/>
            <person name="Winkler S."/>
            <person name="Tracey A."/>
            <person name="Sims Y."/>
            <person name="Howe K."/>
            <person name="Rhie A."/>
            <person name="Formenti G."/>
            <person name="Durbin R."/>
            <person name="Fedrigo O."/>
            <person name="Jarvis E.D."/>
        </authorList>
    </citation>
    <scope>NUCLEOTIDE SEQUENCE [LARGE SCALE GENOMIC DNA]</scope>
</reference>
<dbReference type="SUPFAM" id="SSF101898">
    <property type="entry name" value="NHL repeat"/>
    <property type="match status" value="1"/>
</dbReference>
<evidence type="ECO:0000313" key="41">
    <source>
        <dbReference type="Ensembl" id="ENSELUP00000052438.2"/>
    </source>
</evidence>
<dbReference type="NCBIfam" id="TIGR03696">
    <property type="entry name" value="Rhs_assc_core"/>
    <property type="match status" value="1"/>
</dbReference>
<dbReference type="InterPro" id="IPR011042">
    <property type="entry name" value="6-blade_b-propeller_TolB-like"/>
</dbReference>
<dbReference type="Ensembl" id="ENSELUT00000066858.2">
    <property type="protein sequence ID" value="ENSELUP00000052438.2"/>
    <property type="gene ID" value="ENSELUG00000021149.3"/>
</dbReference>
<keyword evidence="18" id="KW-0805">Transcription regulation</keyword>
<feature type="region of interest" description="Disordered" evidence="37">
    <location>
        <begin position="1"/>
        <end position="43"/>
    </location>
</feature>
<dbReference type="Pfam" id="PF25020">
    <property type="entry name" value="TTR_TEN1-4"/>
    <property type="match status" value="1"/>
</dbReference>
<feature type="transmembrane region" description="Helical" evidence="38">
    <location>
        <begin position="295"/>
        <end position="315"/>
    </location>
</feature>
<dbReference type="SUPFAM" id="SSF69322">
    <property type="entry name" value="Tricorn protease domain 2"/>
    <property type="match status" value="1"/>
</dbReference>
<dbReference type="PANTHER" id="PTHR11219">
    <property type="entry name" value="TENEURIN AND N-ACETYLGLUCOSAMINE-1-PHOSPHODIESTER ALPHA-N-ACETYLGLUCOSAMINIDASE"/>
    <property type="match status" value="1"/>
</dbReference>
<reference evidence="41" key="3">
    <citation type="submission" date="2025-08" db="UniProtKB">
        <authorList>
            <consortium name="Ensembl"/>
        </authorList>
    </citation>
    <scope>IDENTIFICATION</scope>
</reference>
<evidence type="ECO:0000256" key="29">
    <source>
        <dbReference type="ARBA" id="ARBA00046300"/>
    </source>
</evidence>
<feature type="compositionally biased region" description="Low complexity" evidence="37">
    <location>
        <begin position="196"/>
        <end position="213"/>
    </location>
</feature>
<dbReference type="InterPro" id="IPR022385">
    <property type="entry name" value="Rhs_assc_core"/>
</dbReference>
<evidence type="ECO:0000256" key="18">
    <source>
        <dbReference type="ARBA" id="ARBA00023015"/>
    </source>
</evidence>
<feature type="domain" description="EGF-like" evidence="39">
    <location>
        <begin position="718"/>
        <end position="753"/>
    </location>
</feature>
<dbReference type="FunFam" id="2.60.120.260:FF:000176">
    <property type="entry name" value="Si:ch211-12m10.1"/>
    <property type="match status" value="1"/>
</dbReference>
<comment type="function">
    <text evidence="30">Induces gene transcription inhibition.</text>
</comment>
<evidence type="ECO:0000256" key="8">
    <source>
        <dbReference type="ARBA" id="ARBA00022475"/>
    </source>
</evidence>
<dbReference type="PROSITE" id="PS00022">
    <property type="entry name" value="EGF_1"/>
    <property type="match status" value="4"/>
</dbReference>
<accession>A0A6Q2XFV0</accession>
<evidence type="ECO:0000256" key="11">
    <source>
        <dbReference type="ARBA" id="ARBA00022685"/>
    </source>
</evidence>
<dbReference type="PANTHER" id="PTHR11219:SF8">
    <property type="entry name" value="TENEURIN-2"/>
    <property type="match status" value="1"/>
</dbReference>
<evidence type="ECO:0000256" key="38">
    <source>
        <dbReference type="SAM" id="Phobius"/>
    </source>
</evidence>
<dbReference type="GO" id="GO:0030426">
    <property type="term" value="C:growth cone"/>
    <property type="evidence" value="ECO:0007669"/>
    <property type="project" value="UniProtKB-SubCell"/>
</dbReference>
<keyword evidence="22 36" id="KW-1015">Disulfide bond</keyword>
<dbReference type="InterPro" id="IPR006530">
    <property type="entry name" value="YD"/>
</dbReference>
<evidence type="ECO:0000256" key="4">
    <source>
        <dbReference type="ARBA" id="ARBA00004552"/>
    </source>
</evidence>